<evidence type="ECO:0000313" key="11">
    <source>
        <dbReference type="EMBL" id="PWJ42978.1"/>
    </source>
</evidence>
<dbReference type="CDD" id="cd06437">
    <property type="entry name" value="CESA_CaSu_A2"/>
    <property type="match status" value="1"/>
</dbReference>
<evidence type="ECO:0000256" key="1">
    <source>
        <dbReference type="ARBA" id="ARBA00004653"/>
    </source>
</evidence>
<dbReference type="Pfam" id="PF00535">
    <property type="entry name" value="Glycos_transf_2"/>
    <property type="match status" value="1"/>
</dbReference>
<sequence length="488" mass="55844">MDIMVWFLVCIYFLALLYIFLYSLGQLHLAHKYLKSKDNQVDFSKQANQELPNVTVQLPVYNEKYVVERLIDCICKLDYPKEKLEIQVLDDSTDETVEIIANKVSFWKNEGIDIQHIQREIRTGFKAGALDYGLKICKGQFIAIFDADFLPESDFLQQTINAFQEDIGVVQTRWGHVNQDFSFLTKLQAFGLDAHFTVEQGGRNSAGSFINFNGTAGVWRKQAIEDGGGWQADTLTEDLDLSYRTQMSGWKFKFVESVVSPAELPVYMPSVKSQQFRWNKGGAECARKHLSSLWKQSLPFQTKFHATFHLLNSSIFISLLVAALVSVPLLILKTENEILKALFHISSVFFIGFMSVGYFYYLSAKRLKGKGAKKYFFKRFPVFLIVVMGLSLHNALAVLEGLLGFKSPFIRTPKFGVDAKEKNWQSNKYIRYEISWLTIGEGILACYFLIATFLGIYYNDYSLLLLHLMMTVGFFTVFFNSIKPIPKS</sequence>
<dbReference type="PANTHER" id="PTHR32044:SF80">
    <property type="entry name" value="XYLOGLUCAN GLYCOSYLTRANSFERASE 2-RELATED"/>
    <property type="match status" value="1"/>
</dbReference>
<evidence type="ECO:0000256" key="4">
    <source>
        <dbReference type="ARBA" id="ARBA00022692"/>
    </source>
</evidence>
<evidence type="ECO:0000256" key="8">
    <source>
        <dbReference type="ARBA" id="ARBA00023316"/>
    </source>
</evidence>
<comment type="caution">
    <text evidence="11">The sequence shown here is derived from an EMBL/GenBank/DDBJ whole genome shotgun (WGS) entry which is preliminary data.</text>
</comment>
<dbReference type="GO" id="GO:0071555">
    <property type="term" value="P:cell wall organization"/>
    <property type="evidence" value="ECO:0007669"/>
    <property type="project" value="UniProtKB-KW"/>
</dbReference>
<feature type="transmembrane region" description="Helical" evidence="9">
    <location>
        <begin position="338"/>
        <end position="361"/>
    </location>
</feature>
<dbReference type="InterPro" id="IPR029044">
    <property type="entry name" value="Nucleotide-diphossugar_trans"/>
</dbReference>
<comment type="subcellular location">
    <subcellularLocation>
        <location evidence="1">Golgi apparatus membrane</location>
        <topology evidence="1">Multi-pass membrane protein</topology>
    </subcellularLocation>
</comment>
<dbReference type="SUPFAM" id="SSF53448">
    <property type="entry name" value="Nucleotide-diphospho-sugar transferases"/>
    <property type="match status" value="1"/>
</dbReference>
<evidence type="ECO:0000256" key="6">
    <source>
        <dbReference type="ARBA" id="ARBA00023034"/>
    </source>
</evidence>
<evidence type="ECO:0000313" key="12">
    <source>
        <dbReference type="Proteomes" id="UP000245535"/>
    </source>
</evidence>
<keyword evidence="8" id="KW-0961">Cell wall biogenesis/degradation</keyword>
<reference evidence="11 12" key="1">
    <citation type="submission" date="2018-03" db="EMBL/GenBank/DDBJ databases">
        <title>Genomic Encyclopedia of Archaeal and Bacterial Type Strains, Phase II (KMG-II): from individual species to whole genera.</title>
        <authorList>
            <person name="Goeker M."/>
        </authorList>
    </citation>
    <scope>NUCLEOTIDE SEQUENCE [LARGE SCALE GENOMIC DNA]</scope>
    <source>
        <strain evidence="11 12">DSM 28229</strain>
    </source>
</reference>
<feature type="transmembrane region" description="Helical" evidence="9">
    <location>
        <begin position="6"/>
        <end position="25"/>
    </location>
</feature>
<keyword evidence="6" id="KW-0333">Golgi apparatus</keyword>
<feature type="domain" description="Glycosyltransferase 2-like" evidence="10">
    <location>
        <begin position="56"/>
        <end position="192"/>
    </location>
</feature>
<feature type="transmembrane region" description="Helical" evidence="9">
    <location>
        <begin position="382"/>
        <end position="405"/>
    </location>
</feature>
<evidence type="ECO:0000259" key="10">
    <source>
        <dbReference type="Pfam" id="PF00535"/>
    </source>
</evidence>
<feature type="transmembrane region" description="Helical" evidence="9">
    <location>
        <begin position="434"/>
        <end position="456"/>
    </location>
</feature>
<name>A0A315ZDS5_SEDFL</name>
<keyword evidence="5 9" id="KW-1133">Transmembrane helix</keyword>
<dbReference type="Proteomes" id="UP000245535">
    <property type="component" value="Unassembled WGS sequence"/>
</dbReference>
<evidence type="ECO:0000256" key="7">
    <source>
        <dbReference type="ARBA" id="ARBA00023136"/>
    </source>
</evidence>
<accession>A0A315ZDS5</accession>
<dbReference type="GO" id="GO:0016757">
    <property type="term" value="F:glycosyltransferase activity"/>
    <property type="evidence" value="ECO:0007669"/>
    <property type="project" value="UniProtKB-KW"/>
</dbReference>
<dbReference type="EMBL" id="QGDO01000002">
    <property type="protein sequence ID" value="PWJ42978.1"/>
    <property type="molecule type" value="Genomic_DNA"/>
</dbReference>
<keyword evidence="7 9" id="KW-0472">Membrane</keyword>
<dbReference type="PANTHER" id="PTHR32044">
    <property type="entry name" value="GLUCOMANNAN 4-BETA-MANNOSYLTRANSFERASE 9"/>
    <property type="match status" value="1"/>
</dbReference>
<keyword evidence="3 11" id="KW-0808">Transferase</keyword>
<keyword evidence="2" id="KW-0328">Glycosyltransferase</keyword>
<organism evidence="11 12">
    <name type="scientific">Sediminitomix flava</name>
    <dbReference type="NCBI Taxonomy" id="379075"/>
    <lineage>
        <taxon>Bacteria</taxon>
        <taxon>Pseudomonadati</taxon>
        <taxon>Bacteroidota</taxon>
        <taxon>Cytophagia</taxon>
        <taxon>Cytophagales</taxon>
        <taxon>Flammeovirgaceae</taxon>
        <taxon>Sediminitomix</taxon>
    </lineage>
</organism>
<protein>
    <submittedName>
        <fullName evidence="11">Cellulose synthase/poly-beta-1,6-N-acetylglucosamine synthase-like glycosyltransferase</fullName>
    </submittedName>
</protein>
<gene>
    <name evidence="11" type="ORF">BC781_102525</name>
</gene>
<keyword evidence="4 9" id="KW-0812">Transmembrane</keyword>
<dbReference type="FunFam" id="3.90.550.10:FF:000057">
    <property type="entry name" value="Glycosyltransferase-like protein, family 2"/>
    <property type="match status" value="1"/>
</dbReference>
<feature type="transmembrane region" description="Helical" evidence="9">
    <location>
        <begin position="463"/>
        <end position="482"/>
    </location>
</feature>
<keyword evidence="12" id="KW-1185">Reference proteome</keyword>
<proteinExistence type="predicted"/>
<evidence type="ECO:0000256" key="3">
    <source>
        <dbReference type="ARBA" id="ARBA00022679"/>
    </source>
</evidence>
<evidence type="ECO:0000256" key="5">
    <source>
        <dbReference type="ARBA" id="ARBA00022989"/>
    </source>
</evidence>
<evidence type="ECO:0000256" key="9">
    <source>
        <dbReference type="SAM" id="Phobius"/>
    </source>
</evidence>
<feature type="transmembrane region" description="Helical" evidence="9">
    <location>
        <begin position="310"/>
        <end position="332"/>
    </location>
</feature>
<dbReference type="InterPro" id="IPR001173">
    <property type="entry name" value="Glyco_trans_2-like"/>
</dbReference>
<evidence type="ECO:0000256" key="2">
    <source>
        <dbReference type="ARBA" id="ARBA00022676"/>
    </source>
</evidence>
<dbReference type="AlphaFoldDB" id="A0A315ZDS5"/>
<dbReference type="Gene3D" id="3.90.550.10">
    <property type="entry name" value="Spore Coat Polysaccharide Biosynthesis Protein SpsA, Chain A"/>
    <property type="match status" value="1"/>
</dbReference>